<evidence type="ECO:0000256" key="4">
    <source>
        <dbReference type="ARBA" id="ARBA00022519"/>
    </source>
</evidence>
<dbReference type="GO" id="GO:0006744">
    <property type="term" value="P:ubiquinone biosynthetic process"/>
    <property type="evidence" value="ECO:0007669"/>
    <property type="project" value="UniProtKB-UniPathway"/>
</dbReference>
<dbReference type="PANTHER" id="PTHR10566">
    <property type="entry name" value="CHAPERONE-ACTIVITY OF BC1 COMPLEX CABC1 -RELATED"/>
    <property type="match status" value="1"/>
</dbReference>
<evidence type="ECO:0000259" key="9">
    <source>
        <dbReference type="Pfam" id="PF03109"/>
    </source>
</evidence>
<reference evidence="10" key="1">
    <citation type="submission" date="2018-06" db="EMBL/GenBank/DDBJ databases">
        <authorList>
            <person name="Zhirakovskaya E."/>
        </authorList>
    </citation>
    <scope>NUCLEOTIDE SEQUENCE</scope>
</reference>
<dbReference type="InterPro" id="IPR050154">
    <property type="entry name" value="UbiB_kinase"/>
</dbReference>
<keyword evidence="4" id="KW-0997">Cell inner membrane</keyword>
<protein>
    <submittedName>
        <fullName evidence="10">Ubiquinone biosynthesis regulatory protein kinase UbiB</fullName>
    </submittedName>
</protein>
<sequence>MFKQVSHLLHLMRAGLVFARHDVLPPEQLAQAPTPVRLLFKVAKLVAGKPSKDSAKGLNGALEELGPSYIKLGQFLATRPDFVGKERATELADLQDKLAPFSQDLAEAEVVKELGRPASQVFRKFGKAIAAASIAQVHKAEITGGKHPLAVKILRPNVKRRFKKDLDSFFFAARMMERWIEPLRRLKPVEAVSVLARSVDMEMDLRLEAAAISEMAENTRNDIGFRVPKVDWQHTTGRILVTEWIDGIPLNEPEKLKAAGIDLKKLADNVMQSFLRHAIRDGFFHADMHQGNLFVDGKKNLVAVDFGITGRLAIRDRLVLAEILYGFLKKDYLRVAQVHFDAGYVPATQDVHVFAQMLRAIGEPIMDKKAEDISMGHLLGQLFEGTERFSMPTQPQLILLQKTMVVVEGVARSLDPQFNMWTASEPVVREWIEKRLGPQGKLEDAADGVASLGKLAAAFPELLQEMAQGVHIVSDMAKNGGMSLDRRTTNDLAAAQAKHGRSGRIALWIGAISLAVLAITEIF</sequence>
<dbReference type="AlphaFoldDB" id="A0A3B0RYU7"/>
<evidence type="ECO:0000256" key="1">
    <source>
        <dbReference type="ARBA" id="ARBA00005020"/>
    </source>
</evidence>
<comment type="similarity">
    <text evidence="2">Belongs to the protein kinase superfamily. ADCK protein kinase family.</text>
</comment>
<dbReference type="EMBL" id="UOEC01000110">
    <property type="protein sequence ID" value="VAV93428.1"/>
    <property type="molecule type" value="Genomic_DNA"/>
</dbReference>
<evidence type="ECO:0000313" key="10">
    <source>
        <dbReference type="EMBL" id="VAV93428.1"/>
    </source>
</evidence>
<evidence type="ECO:0000256" key="5">
    <source>
        <dbReference type="ARBA" id="ARBA00022688"/>
    </source>
</evidence>
<keyword evidence="10" id="KW-0830">Ubiquinone</keyword>
<evidence type="ECO:0000256" key="7">
    <source>
        <dbReference type="ARBA" id="ARBA00022989"/>
    </source>
</evidence>
<gene>
    <name evidence="10" type="ORF">MNBD_ALPHA08-585</name>
</gene>
<dbReference type="UniPathway" id="UPA00232"/>
<evidence type="ECO:0000256" key="8">
    <source>
        <dbReference type="ARBA" id="ARBA00023136"/>
    </source>
</evidence>
<keyword evidence="6" id="KW-0812">Transmembrane</keyword>
<dbReference type="InterPro" id="IPR010232">
    <property type="entry name" value="UbiB"/>
</dbReference>
<dbReference type="NCBIfam" id="TIGR01982">
    <property type="entry name" value="UbiB"/>
    <property type="match status" value="1"/>
</dbReference>
<dbReference type="Pfam" id="PF03109">
    <property type="entry name" value="ABC1"/>
    <property type="match status" value="1"/>
</dbReference>
<keyword evidence="5" id="KW-0831">Ubiquinone biosynthesis</keyword>
<name>A0A3B0RYU7_9ZZZZ</name>
<feature type="domain" description="ABC1 atypical kinase-like" evidence="9">
    <location>
        <begin position="94"/>
        <end position="339"/>
    </location>
</feature>
<dbReference type="PANTHER" id="PTHR10566:SF113">
    <property type="entry name" value="PROTEIN ACTIVITY OF BC1 COMPLEX KINASE 7, CHLOROPLASTIC"/>
    <property type="match status" value="1"/>
</dbReference>
<proteinExistence type="inferred from homology"/>
<evidence type="ECO:0000256" key="2">
    <source>
        <dbReference type="ARBA" id="ARBA00009670"/>
    </source>
</evidence>
<keyword evidence="7" id="KW-1133">Transmembrane helix</keyword>
<evidence type="ECO:0000256" key="3">
    <source>
        <dbReference type="ARBA" id="ARBA00022475"/>
    </source>
</evidence>
<dbReference type="SUPFAM" id="SSF56112">
    <property type="entry name" value="Protein kinase-like (PK-like)"/>
    <property type="match status" value="1"/>
</dbReference>
<accession>A0A3B0RYU7</accession>
<keyword evidence="8" id="KW-0472">Membrane</keyword>
<dbReference type="InterPro" id="IPR004147">
    <property type="entry name" value="ABC1_dom"/>
</dbReference>
<keyword evidence="3" id="KW-1003">Cell membrane</keyword>
<organism evidence="10">
    <name type="scientific">hydrothermal vent metagenome</name>
    <dbReference type="NCBI Taxonomy" id="652676"/>
    <lineage>
        <taxon>unclassified sequences</taxon>
        <taxon>metagenomes</taxon>
        <taxon>ecological metagenomes</taxon>
    </lineage>
</organism>
<comment type="pathway">
    <text evidence="1">Cofactor biosynthesis; ubiquinone biosynthesis [regulation].</text>
</comment>
<dbReference type="InterPro" id="IPR011009">
    <property type="entry name" value="Kinase-like_dom_sf"/>
</dbReference>
<evidence type="ECO:0000256" key="6">
    <source>
        <dbReference type="ARBA" id="ARBA00022692"/>
    </source>
</evidence>